<organism evidence="2">
    <name type="scientific">uncultured Solirubrobacterales bacterium</name>
    <dbReference type="NCBI Taxonomy" id="768556"/>
    <lineage>
        <taxon>Bacteria</taxon>
        <taxon>Bacillati</taxon>
        <taxon>Actinomycetota</taxon>
        <taxon>Thermoleophilia</taxon>
        <taxon>Solirubrobacterales</taxon>
        <taxon>environmental samples</taxon>
    </lineage>
</organism>
<feature type="region of interest" description="Disordered" evidence="1">
    <location>
        <begin position="1"/>
        <end position="296"/>
    </location>
</feature>
<reference evidence="2" key="1">
    <citation type="submission" date="2020-02" db="EMBL/GenBank/DDBJ databases">
        <authorList>
            <person name="Meier V. D."/>
        </authorList>
    </citation>
    <scope>NUCLEOTIDE SEQUENCE</scope>
    <source>
        <strain evidence="2">AVDCRST_MAG45</strain>
    </source>
</reference>
<feature type="compositionally biased region" description="Basic residues" evidence="1">
    <location>
        <begin position="168"/>
        <end position="194"/>
    </location>
</feature>
<protein>
    <submittedName>
        <fullName evidence="2">Uncharacterized protein</fullName>
    </submittedName>
</protein>
<name>A0A6J4SEN1_9ACTN</name>
<feature type="compositionally biased region" description="Basic and acidic residues" evidence="1">
    <location>
        <begin position="223"/>
        <end position="243"/>
    </location>
</feature>
<gene>
    <name evidence="2" type="ORF">AVDCRST_MAG45-1087</name>
</gene>
<feature type="non-terminal residue" evidence="2">
    <location>
        <position position="350"/>
    </location>
</feature>
<evidence type="ECO:0000256" key="1">
    <source>
        <dbReference type="SAM" id="MobiDB-lite"/>
    </source>
</evidence>
<evidence type="ECO:0000313" key="2">
    <source>
        <dbReference type="EMBL" id="CAA9497497.1"/>
    </source>
</evidence>
<dbReference type="AlphaFoldDB" id="A0A6J4SEN1"/>
<feature type="compositionally biased region" description="Low complexity" evidence="1">
    <location>
        <begin position="339"/>
        <end position="350"/>
    </location>
</feature>
<feature type="compositionally biased region" description="Basic residues" evidence="1">
    <location>
        <begin position="245"/>
        <end position="256"/>
    </location>
</feature>
<feature type="non-terminal residue" evidence="2">
    <location>
        <position position="1"/>
    </location>
</feature>
<proteinExistence type="predicted"/>
<feature type="compositionally biased region" description="Basic residues" evidence="1">
    <location>
        <begin position="16"/>
        <end position="39"/>
    </location>
</feature>
<feature type="compositionally biased region" description="Low complexity" evidence="1">
    <location>
        <begin position="195"/>
        <end position="212"/>
    </location>
</feature>
<dbReference type="EMBL" id="CADCVU010000092">
    <property type="protein sequence ID" value="CAA9497497.1"/>
    <property type="molecule type" value="Genomic_DNA"/>
</dbReference>
<sequence length="350" mass="37532">ARPCARPSDRPPRGGLRSRRSAARRPRRVGRARRGRGRALHGTGARRAAARARARGARGLGGGQRRDDGRAAGSGRRTARTAARERRAAGGAAAHRRQGDALRRGRPGHGLPLDPRARSVRALAARPRAGAATALRQSQRRRRGPGDGRRRRELHGLDRPARGDARLPVRRRPVAARASRRPARAVPRHRRRAHPPWVRGRAAQPSRSGPPRRGLPRRRAGRPRPDTRAARDHGPGTGRDGRGRGLLRARHGRARGRGGAELHGAARGDGAPARQSLGARADPLAPAGTRPEDAPVRARPALLRGGRAPQWDACAQPRVECSRRAADARRARGSGGLAGASRARAGPPRL</sequence>
<accession>A0A6J4SEN1</accession>
<feature type="region of interest" description="Disordered" evidence="1">
    <location>
        <begin position="325"/>
        <end position="350"/>
    </location>
</feature>
<feature type="compositionally biased region" description="Low complexity" evidence="1">
    <location>
        <begin position="121"/>
        <end position="136"/>
    </location>
</feature>
<feature type="compositionally biased region" description="Basic and acidic residues" evidence="1">
    <location>
        <begin position="144"/>
        <end position="167"/>
    </location>
</feature>